<gene>
    <name evidence="1" type="ORF">METZ01_LOCUS381476</name>
</gene>
<sequence length="98" mass="10809">MKVAIVHYHLEPGGVTRVIENTLDAWASAGHAIETVVLSGRRYAGDRIPKTQVIDGLDYATPEQAINPELLMERMKDGARRSLGGMPDLWHVHNHSLG</sequence>
<evidence type="ECO:0000313" key="1">
    <source>
        <dbReference type="EMBL" id="SVD28622.1"/>
    </source>
</evidence>
<dbReference type="SUPFAM" id="SSF53756">
    <property type="entry name" value="UDP-Glycosyltransferase/glycogen phosphorylase"/>
    <property type="match status" value="1"/>
</dbReference>
<feature type="non-terminal residue" evidence="1">
    <location>
        <position position="98"/>
    </location>
</feature>
<dbReference type="EMBL" id="UINC01141088">
    <property type="protein sequence ID" value="SVD28622.1"/>
    <property type="molecule type" value="Genomic_DNA"/>
</dbReference>
<dbReference type="AlphaFoldDB" id="A0A382U3S6"/>
<proteinExistence type="predicted"/>
<protein>
    <recommendedName>
        <fullName evidence="2">Glycosyltransferase subfamily 4-like N-terminal domain-containing protein</fullName>
    </recommendedName>
</protein>
<accession>A0A382U3S6</accession>
<name>A0A382U3S6_9ZZZZ</name>
<evidence type="ECO:0008006" key="2">
    <source>
        <dbReference type="Google" id="ProtNLM"/>
    </source>
</evidence>
<reference evidence="1" key="1">
    <citation type="submission" date="2018-05" db="EMBL/GenBank/DDBJ databases">
        <authorList>
            <person name="Lanie J.A."/>
            <person name="Ng W.-L."/>
            <person name="Kazmierczak K.M."/>
            <person name="Andrzejewski T.M."/>
            <person name="Davidsen T.M."/>
            <person name="Wayne K.J."/>
            <person name="Tettelin H."/>
            <person name="Glass J.I."/>
            <person name="Rusch D."/>
            <person name="Podicherti R."/>
            <person name="Tsui H.-C.T."/>
            <person name="Winkler M.E."/>
        </authorList>
    </citation>
    <scope>NUCLEOTIDE SEQUENCE</scope>
</reference>
<organism evidence="1">
    <name type="scientific">marine metagenome</name>
    <dbReference type="NCBI Taxonomy" id="408172"/>
    <lineage>
        <taxon>unclassified sequences</taxon>
        <taxon>metagenomes</taxon>
        <taxon>ecological metagenomes</taxon>
    </lineage>
</organism>